<gene>
    <name evidence="1" type="ORF">B7P43_G11710</name>
</gene>
<accession>A0A2J7PRS8</accession>
<dbReference type="EMBL" id="NEVH01021952">
    <property type="protein sequence ID" value="PNF19031.1"/>
    <property type="molecule type" value="Genomic_DNA"/>
</dbReference>
<dbReference type="Proteomes" id="UP000235965">
    <property type="component" value="Unassembled WGS sequence"/>
</dbReference>
<evidence type="ECO:0000313" key="2">
    <source>
        <dbReference type="Proteomes" id="UP000235965"/>
    </source>
</evidence>
<sequence length="91" mass="10814">MKCVNNIGISENVMQQGRKEDRRLQQMLENVDITHGHYLVENENFLAPHTYFLQYKNSDTYRHPPCKAKIENLAVVSIILHEIKYRMKQLQ</sequence>
<dbReference type="AlphaFoldDB" id="A0A2J7PRS8"/>
<evidence type="ECO:0000313" key="1">
    <source>
        <dbReference type="EMBL" id="PNF19031.1"/>
    </source>
</evidence>
<dbReference type="InParanoid" id="A0A2J7PRS8"/>
<keyword evidence="2" id="KW-1185">Reference proteome</keyword>
<name>A0A2J7PRS8_9NEOP</name>
<proteinExistence type="predicted"/>
<protein>
    <submittedName>
        <fullName evidence="1">Uncharacterized protein</fullName>
    </submittedName>
</protein>
<reference evidence="1 2" key="1">
    <citation type="submission" date="2017-12" db="EMBL/GenBank/DDBJ databases">
        <title>Hemimetabolous genomes reveal molecular basis of termite eusociality.</title>
        <authorList>
            <person name="Harrison M.C."/>
            <person name="Jongepier E."/>
            <person name="Robertson H.M."/>
            <person name="Arning N."/>
            <person name="Bitard-Feildel T."/>
            <person name="Chao H."/>
            <person name="Childers C.P."/>
            <person name="Dinh H."/>
            <person name="Doddapaneni H."/>
            <person name="Dugan S."/>
            <person name="Gowin J."/>
            <person name="Greiner C."/>
            <person name="Han Y."/>
            <person name="Hu H."/>
            <person name="Hughes D.S.T."/>
            <person name="Huylmans A.-K."/>
            <person name="Kemena C."/>
            <person name="Kremer L.P.M."/>
            <person name="Lee S.L."/>
            <person name="Lopez-Ezquerra A."/>
            <person name="Mallet L."/>
            <person name="Monroy-Kuhn J.M."/>
            <person name="Moser A."/>
            <person name="Murali S.C."/>
            <person name="Muzny D.M."/>
            <person name="Otani S."/>
            <person name="Piulachs M.-D."/>
            <person name="Poelchau M."/>
            <person name="Qu J."/>
            <person name="Schaub F."/>
            <person name="Wada-Katsumata A."/>
            <person name="Worley K.C."/>
            <person name="Xie Q."/>
            <person name="Ylla G."/>
            <person name="Poulsen M."/>
            <person name="Gibbs R.A."/>
            <person name="Schal C."/>
            <person name="Richards S."/>
            <person name="Belles X."/>
            <person name="Korb J."/>
            <person name="Bornberg-Bauer E."/>
        </authorList>
    </citation>
    <scope>NUCLEOTIDE SEQUENCE [LARGE SCALE GENOMIC DNA]</scope>
    <source>
        <tissue evidence="1">Whole body</tissue>
    </source>
</reference>
<comment type="caution">
    <text evidence="1">The sequence shown here is derived from an EMBL/GenBank/DDBJ whole genome shotgun (WGS) entry which is preliminary data.</text>
</comment>
<organism evidence="1 2">
    <name type="scientific">Cryptotermes secundus</name>
    <dbReference type="NCBI Taxonomy" id="105785"/>
    <lineage>
        <taxon>Eukaryota</taxon>
        <taxon>Metazoa</taxon>
        <taxon>Ecdysozoa</taxon>
        <taxon>Arthropoda</taxon>
        <taxon>Hexapoda</taxon>
        <taxon>Insecta</taxon>
        <taxon>Pterygota</taxon>
        <taxon>Neoptera</taxon>
        <taxon>Polyneoptera</taxon>
        <taxon>Dictyoptera</taxon>
        <taxon>Blattodea</taxon>
        <taxon>Blattoidea</taxon>
        <taxon>Termitoidae</taxon>
        <taxon>Kalotermitidae</taxon>
        <taxon>Cryptotermitinae</taxon>
        <taxon>Cryptotermes</taxon>
    </lineage>
</organism>